<dbReference type="Gene3D" id="3.80.10.10">
    <property type="entry name" value="Ribonuclease Inhibitor"/>
    <property type="match status" value="2"/>
</dbReference>
<evidence type="ECO:0000256" key="3">
    <source>
        <dbReference type="ARBA" id="ARBA00022737"/>
    </source>
</evidence>
<proteinExistence type="predicted"/>
<dbReference type="SUPFAM" id="SSF52047">
    <property type="entry name" value="RNI-like"/>
    <property type="match status" value="1"/>
</dbReference>
<dbReference type="GO" id="GO:0005634">
    <property type="term" value="C:nucleus"/>
    <property type="evidence" value="ECO:0007669"/>
    <property type="project" value="TreeGrafter"/>
</dbReference>
<dbReference type="SMART" id="SM00368">
    <property type="entry name" value="LRR_RI"/>
    <property type="match status" value="4"/>
</dbReference>
<dbReference type="InterPro" id="IPR027038">
    <property type="entry name" value="RanGap"/>
</dbReference>
<evidence type="ECO:0000313" key="4">
    <source>
        <dbReference type="EMBL" id="CAF3861334.1"/>
    </source>
</evidence>
<dbReference type="InterPro" id="IPR032675">
    <property type="entry name" value="LRR_dom_sf"/>
</dbReference>
<gene>
    <name evidence="4" type="ORF">GIL414_LOCUS4510</name>
</gene>
<keyword evidence="2" id="KW-0433">Leucine-rich repeat</keyword>
<dbReference type="GO" id="GO:0005096">
    <property type="term" value="F:GTPase activator activity"/>
    <property type="evidence" value="ECO:0007669"/>
    <property type="project" value="UniProtKB-KW"/>
</dbReference>
<evidence type="ECO:0000256" key="2">
    <source>
        <dbReference type="ARBA" id="ARBA00022614"/>
    </source>
</evidence>
<organism evidence="4 5">
    <name type="scientific">Rotaria magnacalcarata</name>
    <dbReference type="NCBI Taxonomy" id="392030"/>
    <lineage>
        <taxon>Eukaryota</taxon>
        <taxon>Metazoa</taxon>
        <taxon>Spiralia</taxon>
        <taxon>Gnathifera</taxon>
        <taxon>Rotifera</taxon>
        <taxon>Eurotatoria</taxon>
        <taxon>Bdelloidea</taxon>
        <taxon>Philodinida</taxon>
        <taxon>Philodinidae</taxon>
        <taxon>Rotaria</taxon>
    </lineage>
</organism>
<dbReference type="GO" id="GO:0048471">
    <property type="term" value="C:perinuclear region of cytoplasm"/>
    <property type="evidence" value="ECO:0007669"/>
    <property type="project" value="TreeGrafter"/>
</dbReference>
<comment type="caution">
    <text evidence="4">The sequence shown here is derived from an EMBL/GenBank/DDBJ whole genome shotgun (WGS) entry which is preliminary data.</text>
</comment>
<name>A0A8S2KMT7_9BILA</name>
<dbReference type="Proteomes" id="UP000681720">
    <property type="component" value="Unassembled WGS sequence"/>
</dbReference>
<keyword evidence="3" id="KW-0677">Repeat</keyword>
<dbReference type="PANTHER" id="PTHR24113:SF12">
    <property type="entry name" value="RAN GTPASE-ACTIVATING PROTEIN 1"/>
    <property type="match status" value="1"/>
</dbReference>
<sequence length="256" mass="29283">MPQRQGSRTNATLRHNEFEHKANRGDFIIEKNSGVPFSLSKSKRWELLNEEDNPLPIRKTIPAHMESNSRRSPFWHELLINEHCTELHLSSNRLTSEGARILAQALETNTFLELLDLTSNRLKDDGVQHLAAAFRLDRHLKYLRLGTNAITDAGAEHIARILLQNRRLCLLDLSSNELTSRGVITLAQAVPHSCLEYFYIEGNRQVNDECIDAIVTMIRQSNHLKAVSLSNIDFSQKSKLKLRQATKSKPSYFLYI</sequence>
<dbReference type="InterPro" id="IPR001611">
    <property type="entry name" value="Leu-rich_rpt"/>
</dbReference>
<keyword evidence="1" id="KW-0343">GTPase activation</keyword>
<dbReference type="GO" id="GO:0031267">
    <property type="term" value="F:small GTPase binding"/>
    <property type="evidence" value="ECO:0007669"/>
    <property type="project" value="TreeGrafter"/>
</dbReference>
<dbReference type="GO" id="GO:0006913">
    <property type="term" value="P:nucleocytoplasmic transport"/>
    <property type="evidence" value="ECO:0007669"/>
    <property type="project" value="TreeGrafter"/>
</dbReference>
<dbReference type="Pfam" id="PF13516">
    <property type="entry name" value="LRR_6"/>
    <property type="match status" value="4"/>
</dbReference>
<protein>
    <submittedName>
        <fullName evidence="4">Uncharacterized protein</fullName>
    </submittedName>
</protein>
<dbReference type="PANTHER" id="PTHR24113">
    <property type="entry name" value="RAN GTPASE-ACTIVATING PROTEIN 1"/>
    <property type="match status" value="1"/>
</dbReference>
<accession>A0A8S2KMT7</accession>
<reference evidence="4" key="1">
    <citation type="submission" date="2021-02" db="EMBL/GenBank/DDBJ databases">
        <authorList>
            <person name="Nowell W R."/>
        </authorList>
    </citation>
    <scope>NUCLEOTIDE SEQUENCE</scope>
</reference>
<dbReference type="EMBL" id="CAJOBJ010001097">
    <property type="protein sequence ID" value="CAF3861334.1"/>
    <property type="molecule type" value="Genomic_DNA"/>
</dbReference>
<dbReference type="AlphaFoldDB" id="A0A8S2KMT7"/>
<dbReference type="GO" id="GO:0005829">
    <property type="term" value="C:cytosol"/>
    <property type="evidence" value="ECO:0007669"/>
    <property type="project" value="TreeGrafter"/>
</dbReference>
<evidence type="ECO:0000256" key="1">
    <source>
        <dbReference type="ARBA" id="ARBA00022468"/>
    </source>
</evidence>
<evidence type="ECO:0000313" key="5">
    <source>
        <dbReference type="Proteomes" id="UP000681720"/>
    </source>
</evidence>